<protein>
    <submittedName>
        <fullName evidence="2">Uncharacterized protein</fullName>
    </submittedName>
</protein>
<dbReference type="WBParaSite" id="PEQ_0000320401-mRNA-1">
    <property type="protein sequence ID" value="PEQ_0000320401-mRNA-1"/>
    <property type="gene ID" value="PEQ_0000320401"/>
</dbReference>
<proteinExistence type="predicted"/>
<dbReference type="AlphaFoldDB" id="A0A914R9Q1"/>
<evidence type="ECO:0000313" key="1">
    <source>
        <dbReference type="Proteomes" id="UP000887564"/>
    </source>
</evidence>
<sequence>MRSDDPSLYSMAANQVIKRCSPEAILALDVLSRLRQKIYYPGLAENELRATPIASVMPFGDVGKKSMKFIFVPLRRYTANCLMPLPCLELLATSKSDQNPCRDKDGRRGKGCRCFLCLPTLKLWSVVPVLAPSVGHIYILEGENWSFCVVRRFIFSSREHVKQLIGGVYDHTASILEYSLSGYCRTPTCERETNVATF</sequence>
<name>A0A914R9Q1_PAREQ</name>
<organism evidence="1 2">
    <name type="scientific">Parascaris equorum</name>
    <name type="common">Equine roundworm</name>
    <dbReference type="NCBI Taxonomy" id="6256"/>
    <lineage>
        <taxon>Eukaryota</taxon>
        <taxon>Metazoa</taxon>
        <taxon>Ecdysozoa</taxon>
        <taxon>Nematoda</taxon>
        <taxon>Chromadorea</taxon>
        <taxon>Rhabditida</taxon>
        <taxon>Spirurina</taxon>
        <taxon>Ascaridomorpha</taxon>
        <taxon>Ascaridoidea</taxon>
        <taxon>Ascarididae</taxon>
        <taxon>Parascaris</taxon>
    </lineage>
</organism>
<dbReference type="Proteomes" id="UP000887564">
    <property type="component" value="Unplaced"/>
</dbReference>
<reference evidence="2" key="1">
    <citation type="submission" date="2022-11" db="UniProtKB">
        <authorList>
            <consortium name="WormBaseParasite"/>
        </authorList>
    </citation>
    <scope>IDENTIFICATION</scope>
</reference>
<evidence type="ECO:0000313" key="2">
    <source>
        <dbReference type="WBParaSite" id="PEQ_0000320401-mRNA-1"/>
    </source>
</evidence>
<keyword evidence="1" id="KW-1185">Reference proteome</keyword>
<accession>A0A914R9Q1</accession>